<evidence type="ECO:0000313" key="3">
    <source>
        <dbReference type="Proteomes" id="UP001172673"/>
    </source>
</evidence>
<feature type="compositionally biased region" description="Basic and acidic residues" evidence="1">
    <location>
        <begin position="390"/>
        <end position="401"/>
    </location>
</feature>
<name>A0AA38XKH4_9EURO</name>
<sequence>MAASPTTTGEGGSPIDLSKDFEFRLEFDIEEDIEGELESFVRLARLGLASKARECFEGTLRNHVYLFPVFAEYVEFLVTENRSLELIGLCLDQAPETYFSGDESWFRKLVVALAATQMVGLEKSLLEEAQEWHDMLASKSLEAVQLNETQLQCLEIYLRIIAHFSAQGILLGRISTQPPTVPELEDSAPWHGFVNLVLQLFQNGKNWEAHNLTRLLFALCGPEEAKVLYDGSISSLEQRIIDTGQDVDEIDLLIRAGITNAYLKSRLDCTAVDQISSVEEELIYLEDAAANDLGHIFPDFPWDDNRHSEEHSQNSEKLATRVALFRTSLQDKEQDVELPDTEAGSSVGKGHTVAESKTSEEEAELANENGKNSKGPPESTTADLLSEMRSVGERRERERRRAVSAGRHQKSSLEHLETSRKTLQKAEEEDSEAGTSKPRPGPGFPLSAISGRPTYHKVNIKYLSPEILNRRGLPWEYDADPEFVIIKQEISDELQDELFAESKSLTDNRRSSIVSDSGYGSISDRMSRSGKSGSSRPGWNAVVHHGHRRPVVGEPRSSTRKEDKWK</sequence>
<evidence type="ECO:0000313" key="2">
    <source>
        <dbReference type="EMBL" id="KAJ9615152.1"/>
    </source>
</evidence>
<accession>A0AA38XKH4</accession>
<reference evidence="2" key="1">
    <citation type="submission" date="2022-10" db="EMBL/GenBank/DDBJ databases">
        <title>Culturing micro-colonial fungi from biological soil crusts in the Mojave desert and describing Neophaeococcomyces mojavensis, and introducing the new genera and species Taxawa tesnikishii.</title>
        <authorList>
            <person name="Kurbessoian T."/>
            <person name="Stajich J.E."/>
        </authorList>
    </citation>
    <scope>NUCLEOTIDE SEQUENCE</scope>
    <source>
        <strain evidence="2">TK_41</strain>
    </source>
</reference>
<organism evidence="2 3">
    <name type="scientific">Cladophialophora chaetospira</name>
    <dbReference type="NCBI Taxonomy" id="386627"/>
    <lineage>
        <taxon>Eukaryota</taxon>
        <taxon>Fungi</taxon>
        <taxon>Dikarya</taxon>
        <taxon>Ascomycota</taxon>
        <taxon>Pezizomycotina</taxon>
        <taxon>Eurotiomycetes</taxon>
        <taxon>Chaetothyriomycetidae</taxon>
        <taxon>Chaetothyriales</taxon>
        <taxon>Herpotrichiellaceae</taxon>
        <taxon>Cladophialophora</taxon>
    </lineage>
</organism>
<dbReference type="Proteomes" id="UP001172673">
    <property type="component" value="Unassembled WGS sequence"/>
</dbReference>
<feature type="region of interest" description="Disordered" evidence="1">
    <location>
        <begin position="331"/>
        <end position="451"/>
    </location>
</feature>
<feature type="compositionally biased region" description="Basic and acidic residues" evidence="1">
    <location>
        <begin position="557"/>
        <end position="566"/>
    </location>
</feature>
<evidence type="ECO:0000256" key="1">
    <source>
        <dbReference type="SAM" id="MobiDB-lite"/>
    </source>
</evidence>
<dbReference type="EMBL" id="JAPDRK010000002">
    <property type="protein sequence ID" value="KAJ9615152.1"/>
    <property type="molecule type" value="Genomic_DNA"/>
</dbReference>
<feature type="region of interest" description="Disordered" evidence="1">
    <location>
        <begin position="501"/>
        <end position="566"/>
    </location>
</feature>
<feature type="compositionally biased region" description="Basic and acidic residues" evidence="1">
    <location>
        <begin position="411"/>
        <end position="426"/>
    </location>
</feature>
<protein>
    <submittedName>
        <fullName evidence="2">Uncharacterized protein</fullName>
    </submittedName>
</protein>
<gene>
    <name evidence="2" type="ORF">H2200_001226</name>
</gene>
<feature type="compositionally biased region" description="Low complexity" evidence="1">
    <location>
        <begin position="529"/>
        <end position="538"/>
    </location>
</feature>
<keyword evidence="3" id="KW-1185">Reference proteome</keyword>
<proteinExistence type="predicted"/>
<comment type="caution">
    <text evidence="2">The sequence shown here is derived from an EMBL/GenBank/DDBJ whole genome shotgun (WGS) entry which is preliminary data.</text>
</comment>
<feature type="compositionally biased region" description="Polar residues" evidence="1">
    <location>
        <begin position="511"/>
        <end position="520"/>
    </location>
</feature>
<dbReference type="AlphaFoldDB" id="A0AA38XKH4"/>